<name>A0A8H7XMU0_PSICU</name>
<reference evidence="2" key="1">
    <citation type="submission" date="2021-02" db="EMBL/GenBank/DDBJ databases">
        <title>Psilocybe cubensis genome.</title>
        <authorList>
            <person name="Mckernan K.J."/>
            <person name="Crawford S."/>
            <person name="Trippe A."/>
            <person name="Kane L.T."/>
            <person name="Mclaughlin S."/>
        </authorList>
    </citation>
    <scope>NUCLEOTIDE SEQUENCE [LARGE SCALE GENOMIC DNA]</scope>
    <source>
        <strain evidence="2">MGC-MH-2018</strain>
    </source>
</reference>
<dbReference type="EMBL" id="JAFIQS010000019">
    <property type="protein sequence ID" value="KAG5162359.1"/>
    <property type="molecule type" value="Genomic_DNA"/>
</dbReference>
<accession>A0A8H7XMU0</accession>
<feature type="region of interest" description="Disordered" evidence="1">
    <location>
        <begin position="665"/>
        <end position="742"/>
    </location>
</feature>
<feature type="region of interest" description="Disordered" evidence="1">
    <location>
        <begin position="901"/>
        <end position="921"/>
    </location>
</feature>
<feature type="region of interest" description="Disordered" evidence="1">
    <location>
        <begin position="1"/>
        <end position="493"/>
    </location>
</feature>
<gene>
    <name evidence="2" type="ORF">JR316_012682</name>
</gene>
<feature type="compositionally biased region" description="Polar residues" evidence="1">
    <location>
        <begin position="270"/>
        <end position="286"/>
    </location>
</feature>
<feature type="compositionally biased region" description="Basic and acidic residues" evidence="1">
    <location>
        <begin position="470"/>
        <end position="482"/>
    </location>
</feature>
<feature type="compositionally biased region" description="Polar residues" evidence="1">
    <location>
        <begin position="204"/>
        <end position="222"/>
    </location>
</feature>
<feature type="compositionally biased region" description="Polar residues" evidence="1">
    <location>
        <begin position="323"/>
        <end position="343"/>
    </location>
</feature>
<dbReference type="AlphaFoldDB" id="A0A8H7XMU0"/>
<feature type="compositionally biased region" description="Polar residues" evidence="1">
    <location>
        <begin position="720"/>
        <end position="736"/>
    </location>
</feature>
<feature type="compositionally biased region" description="Low complexity" evidence="1">
    <location>
        <begin position="253"/>
        <end position="269"/>
    </location>
</feature>
<evidence type="ECO:0000313" key="2">
    <source>
        <dbReference type="EMBL" id="KAG5162359.1"/>
    </source>
</evidence>
<feature type="compositionally biased region" description="Low complexity" evidence="1">
    <location>
        <begin position="1"/>
        <end position="19"/>
    </location>
</feature>
<feature type="compositionally biased region" description="Low complexity" evidence="1">
    <location>
        <begin position="146"/>
        <end position="157"/>
    </location>
</feature>
<feature type="compositionally biased region" description="Basic and acidic residues" evidence="1">
    <location>
        <begin position="348"/>
        <end position="369"/>
    </location>
</feature>
<proteinExistence type="predicted"/>
<organism evidence="2">
    <name type="scientific">Psilocybe cubensis</name>
    <name type="common">Psychedelic mushroom</name>
    <name type="synonym">Stropharia cubensis</name>
    <dbReference type="NCBI Taxonomy" id="181762"/>
    <lineage>
        <taxon>Eukaryota</taxon>
        <taxon>Fungi</taxon>
        <taxon>Dikarya</taxon>
        <taxon>Basidiomycota</taxon>
        <taxon>Agaricomycotina</taxon>
        <taxon>Agaricomycetes</taxon>
        <taxon>Agaricomycetidae</taxon>
        <taxon>Agaricales</taxon>
        <taxon>Agaricineae</taxon>
        <taxon>Strophariaceae</taxon>
        <taxon>Psilocybe</taxon>
    </lineage>
</organism>
<feature type="compositionally biased region" description="Low complexity" evidence="1">
    <location>
        <begin position="902"/>
        <end position="920"/>
    </location>
</feature>
<sequence length="991" mass="110498">MATSSPQRSRRPPQSQQQQLNQGAMLNHPTREMSPSPSLRERPRALKSQSMPLVPSIANFNTPQSAQQQPSPTIPNNGMRRTPPPGQVSRLLPTPPHPNPPNFSEEQSHYPRPPLRAPIAGYPNKFQELESQMTPEFFADIDRAAEQQQAQYQSSQQVHSFPRSESPKQANPDRARVPTEGSSPSIPDSVSRARREQLAREAPQTRQNSSPIASSFVQASSHTPERRMSPAQHSPVIKTNEPHPGSYLAAYNAREASATARRASNADSRLNVTMPSFSPPLQTIATRTPDRSLPVQEEDEVLSKNGTGWKVSTETNEEPYRSPSPTSSSDIQTPDPGSNQRFDASNVYRDEEKGSKKLDESHAQFVERDSTEDDASYTPRSPATGLPEDNRDIYYPGQTIPVRVPAPVLPKGKARNGPSDHVMRGLETTLLEQQPPQQQQQQQQVPQQASAAQAPPQQSQNTERSTQNIDQHKQPEQDHHQYQDYPPESFYGVGSIPSNARYIPAPQVYPDDFQGYTDDYLHYLNSPRPDAPVPPTPHSQSTAPSPSPLLHVYNNGGTYRPARAAGSPYPYPYDHVLRNRHIPPSQRFFPNGIDQSTITDKVARQWQIYAQNNHGAVTDSTLSPSATPFRPNTDSRYDEWAILHTTRMMRQNTLAMLPRVGDRDGATSALGDNASIRSSPSHQPIVLPVPPSFTMRKKDRDRAMHARRQAYARKPPPRVESTQPRETSPELSSSGEETAGEDRYSVVAPQLGITINKDNVVNDPLPFPVSAMTPPVNDEDDAGEWIDEDDDDDYEDLIDLEYHPTFVKNITKRRRKWEVGWENLIQAFQALDRQTDATMILLASPSHTTKLHALKSRSIRRHPNLANSTSIKDIRAGFARVAAQRRLTRPDKSSLVDRLLHSASSSSGTGDGSDGSSSGSVEENLKRALDAALGSLSAMGEVYEQREARVMEELRRSREDRERVELLLRQVLGDKHPFNAGEKQQTTAMMK</sequence>
<comment type="caution">
    <text evidence="2">The sequence shown here is derived from an EMBL/GenBank/DDBJ whole genome shotgun (WGS) entry which is preliminary data.</text>
</comment>
<feature type="region of interest" description="Disordered" evidence="1">
    <location>
        <begin position="524"/>
        <end position="547"/>
    </location>
</feature>
<evidence type="ECO:0000256" key="1">
    <source>
        <dbReference type="SAM" id="MobiDB-lite"/>
    </source>
</evidence>
<feature type="compositionally biased region" description="Low complexity" evidence="1">
    <location>
        <begin position="433"/>
        <end position="460"/>
    </location>
</feature>
<feature type="compositionally biased region" description="Low complexity" evidence="1">
    <location>
        <begin position="62"/>
        <end position="75"/>
    </location>
</feature>
<feature type="compositionally biased region" description="Polar residues" evidence="1">
    <location>
        <begin position="304"/>
        <end position="314"/>
    </location>
</feature>
<protein>
    <submittedName>
        <fullName evidence="2">Uncharacterized protein</fullName>
    </submittedName>
</protein>